<evidence type="ECO:0000313" key="8">
    <source>
        <dbReference type="RefSeq" id="XP_006815034.1"/>
    </source>
</evidence>
<evidence type="ECO:0000256" key="2">
    <source>
        <dbReference type="ARBA" id="ARBA00022630"/>
    </source>
</evidence>
<evidence type="ECO:0000256" key="3">
    <source>
        <dbReference type="ARBA" id="ARBA00022827"/>
    </source>
</evidence>
<evidence type="ECO:0000256" key="5">
    <source>
        <dbReference type="ARBA" id="ARBA00023002"/>
    </source>
</evidence>
<keyword evidence="2 6" id="KW-0285">Flavoprotein</keyword>
<keyword evidence="3 6" id="KW-0274">FAD</keyword>
<comment type="similarity">
    <text evidence="1 6">Belongs to the FMO family.</text>
</comment>
<keyword evidence="7" id="KW-1185">Reference proteome</keyword>
<evidence type="ECO:0000313" key="7">
    <source>
        <dbReference type="Proteomes" id="UP000694865"/>
    </source>
</evidence>
<proteinExistence type="inferred from homology"/>
<keyword evidence="6" id="KW-0503">Monooxygenase</keyword>
<sequence length="214" mass="23983">MVLSTKRVAVIGAGVSGLVSIKCCNDEGLSPVCFEQGDEIAGIWNYHKNPREGEGAALYEALVTNASKSMMCFSDFPFPREAPPYLRHHLVLRYYQQYAEHFGLYKFIKFNTKVLKITPVPNFSQTGQWEVYVKTNGQSERKEVYDAVMCCTGLNSSPYMPEIEGMDLFEGSMLHSNRFRRGSDFRGKTVVVVGDSFSAGDVAVDTSRYAKQVK</sequence>
<name>A0ABM0M4U3_SACKO</name>
<dbReference type="Proteomes" id="UP000694865">
    <property type="component" value="Unplaced"/>
</dbReference>
<protein>
    <recommendedName>
        <fullName evidence="6">Flavin-containing monooxygenase</fullName>
        <ecNumber evidence="6">1.-.-.-</ecNumber>
    </recommendedName>
</protein>
<dbReference type="Gene3D" id="3.50.50.60">
    <property type="entry name" value="FAD/NAD(P)-binding domain"/>
    <property type="match status" value="1"/>
</dbReference>
<dbReference type="EC" id="1.-.-.-" evidence="6"/>
<dbReference type="RefSeq" id="XP_006815034.1">
    <property type="nucleotide sequence ID" value="XM_006814971.1"/>
</dbReference>
<gene>
    <name evidence="8" type="primary">LOC100372215</name>
</gene>
<dbReference type="InterPro" id="IPR050346">
    <property type="entry name" value="FMO-like"/>
</dbReference>
<dbReference type="InterPro" id="IPR020946">
    <property type="entry name" value="Flavin_mOase-like"/>
</dbReference>
<dbReference type="InterPro" id="IPR000960">
    <property type="entry name" value="Flavin_mOase"/>
</dbReference>
<accession>A0ABM0M4U3</accession>
<dbReference type="SUPFAM" id="SSF51905">
    <property type="entry name" value="FAD/NAD(P)-binding domain"/>
    <property type="match status" value="1"/>
</dbReference>
<dbReference type="GeneID" id="100372215"/>
<dbReference type="Pfam" id="PF00743">
    <property type="entry name" value="FMO-like"/>
    <property type="match status" value="1"/>
</dbReference>
<comment type="cofactor">
    <cofactor evidence="6">
        <name>FAD</name>
        <dbReference type="ChEBI" id="CHEBI:57692"/>
    </cofactor>
</comment>
<reference evidence="8" key="1">
    <citation type="submission" date="2025-08" db="UniProtKB">
        <authorList>
            <consortium name="RefSeq"/>
        </authorList>
    </citation>
    <scope>IDENTIFICATION</scope>
    <source>
        <tissue evidence="8">Testes</tissue>
    </source>
</reference>
<evidence type="ECO:0000256" key="6">
    <source>
        <dbReference type="RuleBase" id="RU361177"/>
    </source>
</evidence>
<dbReference type="PANTHER" id="PTHR23023">
    <property type="entry name" value="DIMETHYLANILINE MONOOXYGENASE"/>
    <property type="match status" value="1"/>
</dbReference>
<dbReference type="InterPro" id="IPR036188">
    <property type="entry name" value="FAD/NAD-bd_sf"/>
</dbReference>
<evidence type="ECO:0000256" key="4">
    <source>
        <dbReference type="ARBA" id="ARBA00022857"/>
    </source>
</evidence>
<dbReference type="PRINTS" id="PR00370">
    <property type="entry name" value="FMOXYGENASE"/>
</dbReference>
<keyword evidence="4" id="KW-0521">NADP</keyword>
<keyword evidence="5 6" id="KW-0560">Oxidoreductase</keyword>
<evidence type="ECO:0000256" key="1">
    <source>
        <dbReference type="ARBA" id="ARBA00009183"/>
    </source>
</evidence>
<organism evidence="7 8">
    <name type="scientific">Saccoglossus kowalevskii</name>
    <name type="common">Acorn worm</name>
    <dbReference type="NCBI Taxonomy" id="10224"/>
    <lineage>
        <taxon>Eukaryota</taxon>
        <taxon>Metazoa</taxon>
        <taxon>Hemichordata</taxon>
        <taxon>Enteropneusta</taxon>
        <taxon>Harrimaniidae</taxon>
        <taxon>Saccoglossus</taxon>
    </lineage>
</organism>